<keyword evidence="2" id="KW-1185">Reference proteome</keyword>
<reference evidence="1" key="1">
    <citation type="submission" date="2023-05" db="EMBL/GenBank/DDBJ databases">
        <authorList>
            <person name="Zhang X."/>
        </authorList>
    </citation>
    <scope>NUCLEOTIDE SEQUENCE</scope>
    <source>
        <strain evidence="1">BD1B2-1</strain>
    </source>
</reference>
<dbReference type="AlphaFoldDB" id="A0AAE3UE38"/>
<evidence type="ECO:0000313" key="1">
    <source>
        <dbReference type="EMBL" id="MDJ1499847.1"/>
    </source>
</evidence>
<dbReference type="RefSeq" id="WP_314509394.1">
    <property type="nucleotide sequence ID" value="NZ_JASJOU010000001.1"/>
</dbReference>
<dbReference type="EMBL" id="JASJOU010000001">
    <property type="protein sequence ID" value="MDJ1499847.1"/>
    <property type="molecule type" value="Genomic_DNA"/>
</dbReference>
<protein>
    <submittedName>
        <fullName evidence="1">Uncharacterized protein</fullName>
    </submittedName>
</protein>
<comment type="caution">
    <text evidence="1">The sequence shown here is derived from an EMBL/GenBank/DDBJ whole genome shotgun (WGS) entry which is preliminary data.</text>
</comment>
<proteinExistence type="predicted"/>
<dbReference type="Proteomes" id="UP001232063">
    <property type="component" value="Unassembled WGS sequence"/>
</dbReference>
<sequence length="64" mass="7392">MTEDQLSTLIEKLDFIIDKQSRIEARLEKIEGDLGGVIHDIKKIKKRVRKEKGGTDELKKKAKE</sequence>
<evidence type="ECO:0000313" key="2">
    <source>
        <dbReference type="Proteomes" id="UP001232063"/>
    </source>
</evidence>
<name>A0AAE3UE38_9BACT</name>
<gene>
    <name evidence="1" type="ORF">QNI22_04295</name>
</gene>
<accession>A0AAE3UE38</accession>
<organism evidence="1 2">
    <name type="scientific">Xanthocytophaga agilis</name>
    <dbReference type="NCBI Taxonomy" id="3048010"/>
    <lineage>
        <taxon>Bacteria</taxon>
        <taxon>Pseudomonadati</taxon>
        <taxon>Bacteroidota</taxon>
        <taxon>Cytophagia</taxon>
        <taxon>Cytophagales</taxon>
        <taxon>Rhodocytophagaceae</taxon>
        <taxon>Xanthocytophaga</taxon>
    </lineage>
</organism>